<accession>A0A3M7M4A7</accession>
<dbReference type="PROSITE" id="PS51257">
    <property type="entry name" value="PROKAR_LIPOPROTEIN"/>
    <property type="match status" value="1"/>
</dbReference>
<feature type="signal peptide" evidence="1">
    <location>
        <begin position="1"/>
        <end position="22"/>
    </location>
</feature>
<organism evidence="2 3">
    <name type="scientific">Pyrenophora seminiperda CCB06</name>
    <dbReference type="NCBI Taxonomy" id="1302712"/>
    <lineage>
        <taxon>Eukaryota</taxon>
        <taxon>Fungi</taxon>
        <taxon>Dikarya</taxon>
        <taxon>Ascomycota</taxon>
        <taxon>Pezizomycotina</taxon>
        <taxon>Dothideomycetes</taxon>
        <taxon>Pleosporomycetidae</taxon>
        <taxon>Pleosporales</taxon>
        <taxon>Pleosporineae</taxon>
        <taxon>Pleosporaceae</taxon>
        <taxon>Pyrenophora</taxon>
    </lineage>
</organism>
<gene>
    <name evidence="2" type="ORF">GMOD_00003170</name>
</gene>
<evidence type="ECO:0000313" key="2">
    <source>
        <dbReference type="EMBL" id="RMZ69229.1"/>
    </source>
</evidence>
<dbReference type="EMBL" id="KE747817">
    <property type="protein sequence ID" value="RMZ69229.1"/>
    <property type="molecule type" value="Genomic_DNA"/>
</dbReference>
<dbReference type="Proteomes" id="UP000265663">
    <property type="component" value="Unassembled WGS sequence"/>
</dbReference>
<dbReference type="AlphaFoldDB" id="A0A3M7M4A7"/>
<keyword evidence="3" id="KW-1185">Reference proteome</keyword>
<keyword evidence="1" id="KW-0732">Signal</keyword>
<dbReference type="OrthoDB" id="3508922at2759"/>
<protein>
    <submittedName>
        <fullName evidence="2">Uncharacterized protein</fullName>
    </submittedName>
</protein>
<sequence>MYLSYKMVSFTTLLALSGAALASSSCKAPEPDQKKGMEIPGNWTWQVTGWEAGCARQGCYYDFNVTMPSVPGKVGGVKAHCQGNENWFRKGNTYKGCQLLDGVNNRVSAKLSERTSDSGTDFPTEILVSFEFGKGPFLPNPSYNFTGSHKTIYNAAVEPLQNFTIVPTTVTAVPY</sequence>
<proteinExistence type="predicted"/>
<evidence type="ECO:0000313" key="3">
    <source>
        <dbReference type="Proteomes" id="UP000265663"/>
    </source>
</evidence>
<evidence type="ECO:0000256" key="1">
    <source>
        <dbReference type="SAM" id="SignalP"/>
    </source>
</evidence>
<reference evidence="2 3" key="1">
    <citation type="journal article" date="2014" name="PLoS ONE">
        <title>De novo Genome Assembly of the Fungal Plant Pathogen Pyrenophora semeniperda.</title>
        <authorList>
            <person name="Soliai M.M."/>
            <person name="Meyer S.E."/>
            <person name="Udall J.A."/>
            <person name="Elzinga D.E."/>
            <person name="Hermansen R.A."/>
            <person name="Bodily P.M."/>
            <person name="Hart A.A."/>
            <person name="Coleman C.E."/>
        </authorList>
    </citation>
    <scope>NUCLEOTIDE SEQUENCE [LARGE SCALE GENOMIC DNA]</scope>
    <source>
        <strain evidence="2 3">CCB06</strain>
        <tissue evidence="2">Mycelium</tissue>
    </source>
</reference>
<name>A0A3M7M4A7_9PLEO</name>
<feature type="chain" id="PRO_5018306586" evidence="1">
    <location>
        <begin position="23"/>
        <end position="175"/>
    </location>
</feature>